<dbReference type="SMART" id="SM00382">
    <property type="entry name" value="AAA"/>
    <property type="match status" value="1"/>
</dbReference>
<dbReference type="PROSITE" id="PS50893">
    <property type="entry name" value="ABC_TRANSPORTER_2"/>
    <property type="match status" value="1"/>
</dbReference>
<dbReference type="Proteomes" id="UP000737402">
    <property type="component" value="Unassembled WGS sequence"/>
</dbReference>
<comment type="caution">
    <text evidence="4">The sequence shown here is derived from an EMBL/GenBank/DDBJ whole genome shotgun (WGS) entry which is preliminary data.</text>
</comment>
<feature type="domain" description="ABC transporter" evidence="3">
    <location>
        <begin position="4"/>
        <end position="231"/>
    </location>
</feature>
<dbReference type="RefSeq" id="WP_204414793.1">
    <property type="nucleotide sequence ID" value="NZ_JAFBED010000003.1"/>
</dbReference>
<dbReference type="InterPro" id="IPR003439">
    <property type="entry name" value="ABC_transporter-like_ATP-bd"/>
</dbReference>
<dbReference type="Pfam" id="PF00005">
    <property type="entry name" value="ABC_tran"/>
    <property type="match status" value="1"/>
</dbReference>
<dbReference type="InterPro" id="IPR027417">
    <property type="entry name" value="P-loop_NTPase"/>
</dbReference>
<organism evidence="4 5">
    <name type="scientific">Sutcliffiella tianshenii</name>
    <dbReference type="NCBI Taxonomy" id="1463404"/>
    <lineage>
        <taxon>Bacteria</taxon>
        <taxon>Bacillati</taxon>
        <taxon>Bacillota</taxon>
        <taxon>Bacilli</taxon>
        <taxon>Bacillales</taxon>
        <taxon>Bacillaceae</taxon>
        <taxon>Sutcliffiella</taxon>
    </lineage>
</organism>
<keyword evidence="5" id="KW-1185">Reference proteome</keyword>
<keyword evidence="1" id="KW-0547">Nucleotide-binding</keyword>
<dbReference type="SUPFAM" id="SSF52540">
    <property type="entry name" value="P-loop containing nucleoside triphosphate hydrolases"/>
    <property type="match status" value="1"/>
</dbReference>
<dbReference type="InterPro" id="IPR003593">
    <property type="entry name" value="AAA+_ATPase"/>
</dbReference>
<sequence length="239" mass="26607">MDVIQINDVGKSFGKTEVLHDVSFQIKKGEIVGLIGPSGSGKTTLVKAIIGMEKVDSGNVSVFDKGMPNREILSRIGYMAQSDALYLELSAEQQMMFFAKLYKVPKNERKERILAAMKLVDLEKEMKKRVMNYSGGMKRRLSLAMALLQNPDLLVLDEPTVGIDPRLRKEIWGELTSLKEQGKSILVTTHVMDEAERCDRLVLLLDGTVLASGSPSELKERFQTDSIEAIFLQKKGSEG</sequence>
<evidence type="ECO:0000313" key="5">
    <source>
        <dbReference type="Proteomes" id="UP000737402"/>
    </source>
</evidence>
<dbReference type="PANTHER" id="PTHR43038">
    <property type="entry name" value="ATP-BINDING CASSETTE, SUB-FAMILY H, MEMBER 1"/>
    <property type="match status" value="1"/>
</dbReference>
<protein>
    <submittedName>
        <fullName evidence="4">ABC-2 type transport system ATP-binding protein</fullName>
    </submittedName>
</protein>
<dbReference type="GO" id="GO:0005524">
    <property type="term" value="F:ATP binding"/>
    <property type="evidence" value="ECO:0007669"/>
    <property type="project" value="UniProtKB-KW"/>
</dbReference>
<dbReference type="Gene3D" id="3.40.50.300">
    <property type="entry name" value="P-loop containing nucleotide triphosphate hydrolases"/>
    <property type="match status" value="1"/>
</dbReference>
<dbReference type="InterPro" id="IPR017871">
    <property type="entry name" value="ABC_transporter-like_CS"/>
</dbReference>
<name>A0ABS2NZJ9_9BACI</name>
<keyword evidence="2 4" id="KW-0067">ATP-binding</keyword>
<evidence type="ECO:0000256" key="1">
    <source>
        <dbReference type="ARBA" id="ARBA00022741"/>
    </source>
</evidence>
<reference evidence="4 5" key="1">
    <citation type="submission" date="2021-01" db="EMBL/GenBank/DDBJ databases">
        <title>Genomic Encyclopedia of Type Strains, Phase IV (KMG-IV): sequencing the most valuable type-strain genomes for metagenomic binning, comparative biology and taxonomic classification.</title>
        <authorList>
            <person name="Goeker M."/>
        </authorList>
    </citation>
    <scope>NUCLEOTIDE SEQUENCE [LARGE SCALE GENOMIC DNA]</scope>
    <source>
        <strain evidence="4 5">DSM 25879</strain>
    </source>
</reference>
<accession>A0ABS2NZJ9</accession>
<evidence type="ECO:0000313" key="4">
    <source>
        <dbReference type="EMBL" id="MBM7619625.1"/>
    </source>
</evidence>
<dbReference type="CDD" id="cd03263">
    <property type="entry name" value="ABC_subfamily_A"/>
    <property type="match status" value="1"/>
</dbReference>
<dbReference type="PROSITE" id="PS00211">
    <property type="entry name" value="ABC_TRANSPORTER_1"/>
    <property type="match status" value="1"/>
</dbReference>
<evidence type="ECO:0000259" key="3">
    <source>
        <dbReference type="PROSITE" id="PS50893"/>
    </source>
</evidence>
<gene>
    <name evidence="4" type="ORF">JOC95_001477</name>
</gene>
<dbReference type="PANTHER" id="PTHR43038:SF3">
    <property type="entry name" value="ABC TRANSPORTER G FAMILY MEMBER 20 ISOFORM X1"/>
    <property type="match status" value="1"/>
</dbReference>
<dbReference type="EMBL" id="JAFBED010000003">
    <property type="protein sequence ID" value="MBM7619625.1"/>
    <property type="molecule type" value="Genomic_DNA"/>
</dbReference>
<evidence type="ECO:0000256" key="2">
    <source>
        <dbReference type="ARBA" id="ARBA00022840"/>
    </source>
</evidence>
<proteinExistence type="predicted"/>